<keyword evidence="1" id="KW-0472">Membrane</keyword>
<reference evidence="2" key="1">
    <citation type="submission" date="2009-08" db="EMBL/GenBank/DDBJ databases">
        <authorList>
            <consortium name="US DOE Joint Genome Institute"/>
            <person name="Lucas S."/>
            <person name="Copeland A."/>
            <person name="Lapidus A."/>
            <person name="Glavina del Rio T."/>
            <person name="Dalin E."/>
            <person name="Tice H."/>
            <person name="Bruce D."/>
            <person name="Barry K."/>
            <person name="Pitluck S."/>
            <person name="Lowry S."/>
            <person name="Larimer F."/>
            <person name="Land M."/>
            <person name="Hauser L."/>
            <person name="Kyrpides N."/>
            <person name="Ivanova N."/>
            <person name="McMahon K.D."/>
            <person name="Hugenholtz P."/>
        </authorList>
    </citation>
    <scope>NUCLEOTIDE SEQUENCE</scope>
    <source>
        <strain evidence="2">UW-1</strain>
    </source>
</reference>
<dbReference type="AlphaFoldDB" id="C7RLS0"/>
<dbReference type="KEGG" id="app:CAP2UW1_0617"/>
<proteinExistence type="predicted"/>
<dbReference type="HOGENOM" id="CLU_094502_3_1_4"/>
<accession>C7RLS0</accession>
<evidence type="ECO:0000313" key="2">
    <source>
        <dbReference type="EMBL" id="ACV33964.1"/>
    </source>
</evidence>
<dbReference type="Gene3D" id="3.10.450.50">
    <property type="match status" value="1"/>
</dbReference>
<dbReference type="PANTHER" id="PTHR36573:SF1">
    <property type="entry name" value="INTERMEMBRANE PHOSPHOLIPID TRANSPORT SYSTEM BINDING PROTEIN MLAC"/>
    <property type="match status" value="1"/>
</dbReference>
<dbReference type="Gene3D" id="1.10.10.640">
    <property type="entry name" value="phospholipid-binding protein"/>
    <property type="match status" value="1"/>
</dbReference>
<dbReference type="EMBL" id="CP001715">
    <property type="protein sequence ID" value="ACV33964.1"/>
    <property type="molecule type" value="Genomic_DNA"/>
</dbReference>
<reference evidence="2" key="2">
    <citation type="submission" date="2009-09" db="EMBL/GenBank/DDBJ databases">
        <title>Complete sequence of chromosome of Candidatus Accumulibacter phosphatis clade IIA str. UW-1.</title>
        <authorList>
            <consortium name="US DOE Joint Genome Institute"/>
            <person name="Martin H.G."/>
            <person name="Ivanova N."/>
            <person name="Kunin V."/>
            <person name="Warnecke F."/>
            <person name="Barry K."/>
            <person name="He S."/>
            <person name="Salamov A."/>
            <person name="Szeto E."/>
            <person name="Dalin E."/>
            <person name="Pangilinan J.L."/>
            <person name="Lapidus A."/>
            <person name="Lowry S."/>
            <person name="Kyrpides N.C."/>
            <person name="McMahon K.D."/>
            <person name="Hugenholtz P."/>
        </authorList>
    </citation>
    <scope>NUCLEOTIDE SEQUENCE [LARGE SCALE GENOMIC DNA]</scope>
    <source>
        <strain evidence="2">UW-1</strain>
    </source>
</reference>
<feature type="transmembrane region" description="Helical" evidence="1">
    <location>
        <begin position="37"/>
        <end position="61"/>
    </location>
</feature>
<sequence length="245" mass="27585">MVIHRASPWTIRSAPWTEDFAGRGRSWLGANNVLSPAWILLMKYFVSLLLGLLVMLSSALAQESAPDALVRKVTDDVLTIVRQDKEIQSGNTRKAMELVDSKVLPYFNFQRMTALAVGRDWSKATPEQKKRLAEEFKTLLVRTYSNALTSYKNQTISYKPTKMQAADTDVLVRTEVVQPGSKPVQLDYALEKQGDSWKVYDVIVAGVSLVTNYRDTFNQEVRNNGIDGLIQMLGNRNKQLEAGKK</sequence>
<organism evidence="2">
    <name type="scientific">Accumulibacter regalis</name>
    <dbReference type="NCBI Taxonomy" id="522306"/>
    <lineage>
        <taxon>Bacteria</taxon>
        <taxon>Pseudomonadati</taxon>
        <taxon>Pseudomonadota</taxon>
        <taxon>Betaproteobacteria</taxon>
        <taxon>Candidatus Accumulibacter</taxon>
    </lineage>
</organism>
<gene>
    <name evidence="2" type="ordered locus">CAP2UW1_0617</name>
</gene>
<dbReference type="Pfam" id="PF05494">
    <property type="entry name" value="MlaC"/>
    <property type="match status" value="1"/>
</dbReference>
<evidence type="ECO:0000256" key="1">
    <source>
        <dbReference type="SAM" id="Phobius"/>
    </source>
</evidence>
<dbReference type="PIRSF" id="PIRSF004649">
    <property type="entry name" value="MlaC"/>
    <property type="match status" value="1"/>
</dbReference>
<dbReference type="OrthoDB" id="9798905at2"/>
<keyword evidence="1" id="KW-0812">Transmembrane</keyword>
<protein>
    <submittedName>
        <fullName evidence="2">Toluene tolerance family protein</fullName>
    </submittedName>
</protein>
<dbReference type="eggNOG" id="COG2854">
    <property type="taxonomic scope" value="Bacteria"/>
</dbReference>
<dbReference type="STRING" id="522306.CAP2UW1_0617"/>
<dbReference type="PANTHER" id="PTHR36573">
    <property type="entry name" value="INTERMEMBRANE PHOSPHOLIPID TRANSPORT SYSTEM BINDING PROTEIN MLAC"/>
    <property type="match status" value="1"/>
</dbReference>
<dbReference type="InterPro" id="IPR008869">
    <property type="entry name" value="MlaC/ttg2D"/>
</dbReference>
<keyword evidence="1" id="KW-1133">Transmembrane helix</keyword>
<name>C7RLS0_ACCRE</name>